<name>A0A1K1NH73_9FLAO</name>
<keyword evidence="4" id="KW-1185">Reference proteome</keyword>
<dbReference type="Gene3D" id="2.40.160.60">
    <property type="entry name" value="Outer membrane protein transport protein (OMPP1/FadL/TodX)"/>
    <property type="match status" value="1"/>
</dbReference>
<reference evidence="3 4" key="1">
    <citation type="submission" date="2016-11" db="EMBL/GenBank/DDBJ databases">
        <authorList>
            <person name="Jaros S."/>
            <person name="Januszkiewicz K."/>
            <person name="Wedrychowicz H."/>
        </authorList>
    </citation>
    <scope>NUCLEOTIDE SEQUENCE [LARGE SCALE GENOMIC DNA]</scope>
    <source>
        <strain evidence="3 4">CGMCC 1.12145</strain>
    </source>
</reference>
<evidence type="ECO:0000259" key="2">
    <source>
        <dbReference type="Pfam" id="PF19572"/>
    </source>
</evidence>
<dbReference type="Pfam" id="PF19572">
    <property type="entry name" value="PorV"/>
    <property type="match status" value="1"/>
</dbReference>
<dbReference type="InterPro" id="IPR047799">
    <property type="entry name" value="T9SS_OM_PorV"/>
</dbReference>
<dbReference type="NCBIfam" id="NF033710">
    <property type="entry name" value="T9SS_OM_PorV"/>
    <property type="match status" value="1"/>
</dbReference>
<protein>
    <recommendedName>
        <fullName evidence="2">Type IX secretion system protein PorV domain-containing protein</fullName>
    </recommendedName>
</protein>
<dbReference type="InterPro" id="IPR045741">
    <property type="entry name" value="PorV"/>
</dbReference>
<feature type="transmembrane region" description="Helical" evidence="1">
    <location>
        <begin position="30"/>
        <end position="46"/>
    </location>
</feature>
<dbReference type="AlphaFoldDB" id="A0A1K1NH73"/>
<gene>
    <name evidence="3" type="ORF">SAMN02927921_01209</name>
</gene>
<feature type="domain" description="Type IX secretion system protein PorV" evidence="2">
    <location>
        <begin position="48"/>
        <end position="290"/>
    </location>
</feature>
<evidence type="ECO:0000256" key="1">
    <source>
        <dbReference type="SAM" id="Phobius"/>
    </source>
</evidence>
<accession>A0A1K1NH73</accession>
<dbReference type="NCBIfam" id="NF033709">
    <property type="entry name" value="PorV_fam"/>
    <property type="match status" value="1"/>
</dbReference>
<dbReference type="EMBL" id="FPJE01000005">
    <property type="protein sequence ID" value="SFW33758.1"/>
    <property type="molecule type" value="Genomic_DNA"/>
</dbReference>
<dbReference type="Proteomes" id="UP000182248">
    <property type="component" value="Unassembled WGS sequence"/>
</dbReference>
<proteinExistence type="predicted"/>
<sequence>MYNCVVKRTCLTVIMDYICYKSTNPDMKKIYTLIIFTFLTLSVLRAQNNEYRPINPAMPFLRVAADARSAGMADVGIATSPDVFSQQWNPAKYVFSETQYGVAMSYTPYLTELVDDMGLLNLNFYKRVNERSAFAFSLRYYGLGGFEFRQTAFDQAREVKPNEIALDGSYALKLSEQFSMAVAGRYLRSDLRLSEVEGAVDARAANSFAVDIAGYYQSPEIAYANFNGRWRGGFNISNVGPKISYSSDNTQEEFLPTNLGIGAGFDFIFDADNRLMTSLEFNKYLVPTPSDSNGDGVINMEDDYYNKGFVGGIFDSFGDAPGGFSEELKEITWGLGLEYMYQQVFALRTGYFNESNDKGARKFFSLGAGFTFNSTTIDLSYLFSTSRVQNPLENTLRFSLRFNFGDNFTEF</sequence>
<keyword evidence="1" id="KW-1133">Transmembrane helix</keyword>
<dbReference type="STRING" id="1150368.SAMN02927921_01209"/>
<keyword evidence="1" id="KW-0472">Membrane</keyword>
<evidence type="ECO:0000313" key="3">
    <source>
        <dbReference type="EMBL" id="SFW33758.1"/>
    </source>
</evidence>
<keyword evidence="1" id="KW-0812">Transmembrane</keyword>
<organism evidence="3 4">
    <name type="scientific">Sinomicrobium oceani</name>
    <dbReference type="NCBI Taxonomy" id="1150368"/>
    <lineage>
        <taxon>Bacteria</taxon>
        <taxon>Pseudomonadati</taxon>
        <taxon>Bacteroidota</taxon>
        <taxon>Flavobacteriia</taxon>
        <taxon>Flavobacteriales</taxon>
        <taxon>Flavobacteriaceae</taxon>
        <taxon>Sinomicrobium</taxon>
    </lineage>
</organism>
<evidence type="ECO:0000313" key="4">
    <source>
        <dbReference type="Proteomes" id="UP000182248"/>
    </source>
</evidence>